<evidence type="ECO:0000313" key="3">
    <source>
        <dbReference type="EMBL" id="KAF6374149.1"/>
    </source>
</evidence>
<evidence type="ECO:0000313" key="4">
    <source>
        <dbReference type="Proteomes" id="UP000558488"/>
    </source>
</evidence>
<feature type="region of interest" description="Disordered" evidence="1">
    <location>
        <begin position="30"/>
        <end position="55"/>
    </location>
</feature>
<accession>A0A7J7ZJ61</accession>
<proteinExistence type="predicted"/>
<gene>
    <name evidence="3" type="ORF">mPipKuh1_009388</name>
</gene>
<feature type="signal peptide" evidence="2">
    <location>
        <begin position="1"/>
        <end position="15"/>
    </location>
</feature>
<dbReference type="AlphaFoldDB" id="A0A7J7ZJ61"/>
<dbReference type="EMBL" id="JACAGB010000003">
    <property type="protein sequence ID" value="KAF6374149.1"/>
    <property type="molecule type" value="Genomic_DNA"/>
</dbReference>
<reference evidence="3 4" key="1">
    <citation type="journal article" date="2020" name="Nature">
        <title>Six reference-quality genomes reveal evolution of bat adaptations.</title>
        <authorList>
            <person name="Jebb D."/>
            <person name="Huang Z."/>
            <person name="Pippel M."/>
            <person name="Hughes G.M."/>
            <person name="Lavrichenko K."/>
            <person name="Devanna P."/>
            <person name="Winkler S."/>
            <person name="Jermiin L.S."/>
            <person name="Skirmuntt E.C."/>
            <person name="Katzourakis A."/>
            <person name="Burkitt-Gray L."/>
            <person name="Ray D.A."/>
            <person name="Sullivan K.A.M."/>
            <person name="Roscito J.G."/>
            <person name="Kirilenko B.M."/>
            <person name="Davalos L.M."/>
            <person name="Corthals A.P."/>
            <person name="Power M.L."/>
            <person name="Jones G."/>
            <person name="Ransome R.D."/>
            <person name="Dechmann D.K.N."/>
            <person name="Locatelli A.G."/>
            <person name="Puechmaille S.J."/>
            <person name="Fedrigo O."/>
            <person name="Jarvis E.D."/>
            <person name="Hiller M."/>
            <person name="Vernes S.C."/>
            <person name="Myers E.W."/>
            <person name="Teeling E.C."/>
        </authorList>
    </citation>
    <scope>NUCLEOTIDE SEQUENCE [LARGE SCALE GENOMIC DNA]</scope>
    <source>
        <strain evidence="3">MPipKuh1</strain>
        <tissue evidence="3">Flight muscle</tissue>
    </source>
</reference>
<sequence length="208" mass="22782">MWLRWLMSLPTTGLGLPEWKLVKVDSWDRGHRPGAKARSRQPPAPARSFPDTLERAPTAGGALLSSYRPLLRSSQQSHRTACTSLTQVTTRSLRRMKGPAPLGTAVQRCWAVGYESRLCGTKTHALGHRPCRCLYRQPAASILGDHGDQAFPRPSWQELGGRGHRSAGEMGGGPWGSYRGSCLIGVPAFAPHRHAPSRSPSFLQLTSR</sequence>
<evidence type="ECO:0000256" key="2">
    <source>
        <dbReference type="SAM" id="SignalP"/>
    </source>
</evidence>
<keyword evidence="4" id="KW-1185">Reference proteome</keyword>
<keyword evidence="2" id="KW-0732">Signal</keyword>
<organism evidence="3 4">
    <name type="scientific">Pipistrellus kuhlii</name>
    <name type="common">Kuhl's pipistrelle</name>
    <dbReference type="NCBI Taxonomy" id="59472"/>
    <lineage>
        <taxon>Eukaryota</taxon>
        <taxon>Metazoa</taxon>
        <taxon>Chordata</taxon>
        <taxon>Craniata</taxon>
        <taxon>Vertebrata</taxon>
        <taxon>Euteleostomi</taxon>
        <taxon>Mammalia</taxon>
        <taxon>Eutheria</taxon>
        <taxon>Laurasiatheria</taxon>
        <taxon>Chiroptera</taxon>
        <taxon>Yangochiroptera</taxon>
        <taxon>Vespertilionidae</taxon>
        <taxon>Pipistrellus</taxon>
    </lineage>
</organism>
<evidence type="ECO:0000256" key="1">
    <source>
        <dbReference type="SAM" id="MobiDB-lite"/>
    </source>
</evidence>
<comment type="caution">
    <text evidence="3">The sequence shown here is derived from an EMBL/GenBank/DDBJ whole genome shotgun (WGS) entry which is preliminary data.</text>
</comment>
<protein>
    <submittedName>
        <fullName evidence="3">Uncharacterized protein</fullName>
    </submittedName>
</protein>
<name>A0A7J7ZJ61_PIPKU</name>
<feature type="chain" id="PRO_5029629895" evidence="2">
    <location>
        <begin position="16"/>
        <end position="208"/>
    </location>
</feature>
<dbReference type="Proteomes" id="UP000558488">
    <property type="component" value="Unassembled WGS sequence"/>
</dbReference>